<evidence type="ECO:0000256" key="3">
    <source>
        <dbReference type="ARBA" id="ARBA00014376"/>
    </source>
</evidence>
<accession>G5IMC4</accession>
<dbReference type="PIRSF" id="PIRSF002889">
    <property type="entry name" value="Rod_FlgB"/>
    <property type="match status" value="1"/>
</dbReference>
<dbReference type="InterPro" id="IPR006300">
    <property type="entry name" value="FlgB"/>
</dbReference>
<comment type="function">
    <text evidence="5 6">Structural component of flagellum, the bacterial motility apparatus. Part of the rod structure of flagellar basal body.</text>
</comment>
<evidence type="ECO:0000313" key="8">
    <source>
        <dbReference type="EMBL" id="EHI57543.1"/>
    </source>
</evidence>
<evidence type="ECO:0000256" key="4">
    <source>
        <dbReference type="ARBA" id="ARBA00023143"/>
    </source>
</evidence>
<evidence type="ECO:0000256" key="5">
    <source>
        <dbReference type="ARBA" id="ARBA00024934"/>
    </source>
</evidence>
<evidence type="ECO:0000256" key="2">
    <source>
        <dbReference type="ARBA" id="ARBA00009677"/>
    </source>
</evidence>
<proteinExistence type="inferred from homology"/>
<dbReference type="EMBL" id="ADLN01000120">
    <property type="protein sequence ID" value="EHI57543.1"/>
    <property type="molecule type" value="Genomic_DNA"/>
</dbReference>
<dbReference type="HOGENOM" id="CLU_125463_3_2_9"/>
<evidence type="ECO:0000256" key="6">
    <source>
        <dbReference type="PIRNR" id="PIRNR002889"/>
    </source>
</evidence>
<protein>
    <recommendedName>
        <fullName evidence="3 6">Flagellar basal body rod protein FlgB</fullName>
    </recommendedName>
</protein>
<comment type="subunit">
    <text evidence="6">The basal body constitutes a major portion of the flagellar organelle and consists of a number of rings mounted on a central rod.</text>
</comment>
<dbReference type="OrthoDB" id="9792068at2"/>
<evidence type="ECO:0000256" key="1">
    <source>
        <dbReference type="ARBA" id="ARBA00004117"/>
    </source>
</evidence>
<evidence type="ECO:0000313" key="9">
    <source>
        <dbReference type="Proteomes" id="UP000005384"/>
    </source>
</evidence>
<comment type="subcellular location">
    <subcellularLocation>
        <location evidence="1 6">Bacterial flagellum basal body</location>
    </subcellularLocation>
</comment>
<keyword evidence="9" id="KW-1185">Reference proteome</keyword>
<reference evidence="8 9" key="1">
    <citation type="submission" date="2011-08" db="EMBL/GenBank/DDBJ databases">
        <title>The Genome Sequence of Clostridium hathewayi WAL-18680.</title>
        <authorList>
            <consortium name="The Broad Institute Genome Sequencing Platform"/>
            <person name="Earl A."/>
            <person name="Ward D."/>
            <person name="Feldgarden M."/>
            <person name="Gevers D."/>
            <person name="Finegold S.M."/>
            <person name="Summanen P.H."/>
            <person name="Molitoris D.R."/>
            <person name="Song M."/>
            <person name="Daigneault M."/>
            <person name="Allen-Vercoe E."/>
            <person name="Young S.K."/>
            <person name="Zeng Q."/>
            <person name="Gargeya S."/>
            <person name="Fitzgerald M."/>
            <person name="Haas B."/>
            <person name="Abouelleil A."/>
            <person name="Alvarado L."/>
            <person name="Arachchi H.M."/>
            <person name="Berlin A."/>
            <person name="Brown A."/>
            <person name="Chapman S.B."/>
            <person name="Chen Z."/>
            <person name="Dunbar C."/>
            <person name="Freedman E."/>
            <person name="Gearin G."/>
            <person name="Gellesch M."/>
            <person name="Goldberg J."/>
            <person name="Griggs A."/>
            <person name="Gujja S."/>
            <person name="Heiman D."/>
            <person name="Howarth C."/>
            <person name="Larson L."/>
            <person name="Lui A."/>
            <person name="MacDonald P.J.P."/>
            <person name="Montmayeur A."/>
            <person name="Murphy C."/>
            <person name="Neiman D."/>
            <person name="Pearson M."/>
            <person name="Priest M."/>
            <person name="Roberts A."/>
            <person name="Saif S."/>
            <person name="Shea T."/>
            <person name="Shenoy N."/>
            <person name="Sisk P."/>
            <person name="Stolte C."/>
            <person name="Sykes S."/>
            <person name="Wortman J."/>
            <person name="Nusbaum C."/>
            <person name="Birren B."/>
        </authorList>
    </citation>
    <scope>NUCLEOTIDE SEQUENCE [LARGE SCALE GENOMIC DNA]</scope>
    <source>
        <strain evidence="8 9">WAL-18680</strain>
    </source>
</reference>
<gene>
    <name evidence="8" type="ORF">HMPREF9473_04652</name>
</gene>
<sequence length="118" mass="13082">MAMFNDSSFISLQNGLDAMWLKQQVASHNLANVETPGFKAKKVEFKKVLENAKTGESGGFEAVVETDEETAARPDGNNVQVESEELELWKAYTQYSALTTRMSGKLSTLRYVINNTGK</sequence>
<keyword evidence="8" id="KW-0966">Cell projection</keyword>
<name>G5IMC4_9FIRM</name>
<keyword evidence="8" id="KW-0282">Flagellum</keyword>
<dbReference type="PANTHER" id="PTHR30435:SF12">
    <property type="entry name" value="FLAGELLAR BASAL BODY ROD PROTEIN FLGB"/>
    <property type="match status" value="1"/>
</dbReference>
<dbReference type="AlphaFoldDB" id="G5IMC4"/>
<comment type="similarity">
    <text evidence="2 6">Belongs to the flagella basal body rod proteins family.</text>
</comment>
<dbReference type="Proteomes" id="UP000005384">
    <property type="component" value="Unassembled WGS sequence"/>
</dbReference>
<organism evidence="8 9">
    <name type="scientific">Hungatella hathewayi WAL-18680</name>
    <dbReference type="NCBI Taxonomy" id="742737"/>
    <lineage>
        <taxon>Bacteria</taxon>
        <taxon>Bacillati</taxon>
        <taxon>Bacillota</taxon>
        <taxon>Clostridia</taxon>
        <taxon>Lachnospirales</taxon>
        <taxon>Lachnospiraceae</taxon>
        <taxon>Hungatella</taxon>
    </lineage>
</organism>
<dbReference type="PATRIC" id="fig|742737.3.peg.4640"/>
<dbReference type="GO" id="GO:0030694">
    <property type="term" value="C:bacterial-type flagellum basal body, rod"/>
    <property type="evidence" value="ECO:0007669"/>
    <property type="project" value="InterPro"/>
</dbReference>
<keyword evidence="8" id="KW-0969">Cilium</keyword>
<dbReference type="RefSeq" id="WP_006782640.1">
    <property type="nucleotide sequence ID" value="NZ_CP040506.1"/>
</dbReference>
<evidence type="ECO:0000256" key="7">
    <source>
        <dbReference type="SAM" id="MobiDB-lite"/>
    </source>
</evidence>
<feature type="region of interest" description="Disordered" evidence="7">
    <location>
        <begin position="59"/>
        <end position="79"/>
    </location>
</feature>
<dbReference type="GO" id="GO:0071978">
    <property type="term" value="P:bacterial-type flagellum-dependent swarming motility"/>
    <property type="evidence" value="ECO:0007669"/>
    <property type="project" value="TreeGrafter"/>
</dbReference>
<keyword evidence="4 6" id="KW-0975">Bacterial flagellum</keyword>
<comment type="caution">
    <text evidence="8">The sequence shown here is derived from an EMBL/GenBank/DDBJ whole genome shotgun (WGS) entry which is preliminary data.</text>
</comment>
<dbReference type="PANTHER" id="PTHR30435">
    <property type="entry name" value="FLAGELLAR PROTEIN"/>
    <property type="match status" value="1"/>
</dbReference>